<dbReference type="RefSeq" id="WP_211338526.1">
    <property type="nucleotide sequence ID" value="NZ_BMLU01000013.1"/>
</dbReference>
<keyword evidence="1" id="KW-0812">Transmembrane</keyword>
<evidence type="ECO:0000256" key="1">
    <source>
        <dbReference type="SAM" id="Phobius"/>
    </source>
</evidence>
<protein>
    <submittedName>
        <fullName evidence="2">Uncharacterized protein</fullName>
    </submittedName>
</protein>
<dbReference type="Proteomes" id="UP000295493">
    <property type="component" value="Unassembled WGS sequence"/>
</dbReference>
<reference evidence="2 3" key="1">
    <citation type="submission" date="2019-03" db="EMBL/GenBank/DDBJ databases">
        <title>Genomic Encyclopedia of Type Strains, Phase IV (KMG-IV): sequencing the most valuable type-strain genomes for metagenomic binning, comparative biology and taxonomic classification.</title>
        <authorList>
            <person name="Goeker M."/>
        </authorList>
    </citation>
    <scope>NUCLEOTIDE SEQUENCE [LARGE SCALE GENOMIC DNA]</scope>
    <source>
        <strain evidence="2 3">DSM 25059</strain>
    </source>
</reference>
<keyword evidence="1" id="KW-1133">Transmembrane helix</keyword>
<keyword evidence="3" id="KW-1185">Reference proteome</keyword>
<evidence type="ECO:0000313" key="3">
    <source>
        <dbReference type="Proteomes" id="UP000295493"/>
    </source>
</evidence>
<organism evidence="2 3">
    <name type="scientific">Stakelama pacifica</name>
    <dbReference type="NCBI Taxonomy" id="517720"/>
    <lineage>
        <taxon>Bacteria</taxon>
        <taxon>Pseudomonadati</taxon>
        <taxon>Pseudomonadota</taxon>
        <taxon>Alphaproteobacteria</taxon>
        <taxon>Sphingomonadales</taxon>
        <taxon>Sphingomonadaceae</taxon>
        <taxon>Stakelama</taxon>
    </lineage>
</organism>
<dbReference type="AlphaFoldDB" id="A0A4R6FF53"/>
<feature type="transmembrane region" description="Helical" evidence="1">
    <location>
        <begin position="21"/>
        <end position="39"/>
    </location>
</feature>
<gene>
    <name evidence="2" type="ORF">EV664_11441</name>
</gene>
<keyword evidence="1" id="KW-0472">Membrane</keyword>
<proteinExistence type="predicted"/>
<dbReference type="EMBL" id="SNWD01000014">
    <property type="protein sequence ID" value="TDN79005.1"/>
    <property type="molecule type" value="Genomic_DNA"/>
</dbReference>
<sequence length="114" mass="12016">MKQMQQESAQAMQRVRVGLTGLMVVLVMIFVGSMIYASANKDAGAPTITDAQLETVANLTAPENAIEPVAKKQPEEPLAELGVAPSASTVEPASANKIAAQIQAEKQKDSSKVH</sequence>
<evidence type="ECO:0000313" key="2">
    <source>
        <dbReference type="EMBL" id="TDN79005.1"/>
    </source>
</evidence>
<comment type="caution">
    <text evidence="2">The sequence shown here is derived from an EMBL/GenBank/DDBJ whole genome shotgun (WGS) entry which is preliminary data.</text>
</comment>
<accession>A0A4R6FF53</accession>
<name>A0A4R6FF53_9SPHN</name>